<dbReference type="Proteomes" id="UP000064514">
    <property type="component" value="Unassembled WGS sequence"/>
</dbReference>
<dbReference type="InterPro" id="IPR011439">
    <property type="entry name" value="DUF1542"/>
</dbReference>
<proteinExistence type="predicted"/>
<dbReference type="AlphaFoldDB" id="A0A3F3H5N4"/>
<feature type="domain" description="DUF1542" evidence="1">
    <location>
        <begin position="296"/>
        <end position="365"/>
    </location>
</feature>
<organism evidence="2">
    <name type="scientific">Fructobacillus tropaeoli</name>
    <dbReference type="NCBI Taxonomy" id="709323"/>
    <lineage>
        <taxon>Bacteria</taxon>
        <taxon>Bacillati</taxon>
        <taxon>Bacillota</taxon>
        <taxon>Bacilli</taxon>
        <taxon>Lactobacillales</taxon>
        <taxon>Lactobacillaceae</taxon>
        <taxon>Fructobacillus</taxon>
    </lineage>
</organism>
<accession>A0A3F3H5N4</accession>
<sequence>MQQQTNLQFTSLNYNSQTGLYTLTISMNVPTLTTSGAGRTSYLDLGFSNSLAAKTTGTPSLMAANNLPGTLTPGDNGVYSNQFNAGTYVGGTSTISIQINPVKIQQDDEISVMYSSDTRTTGYHAIFSTVRTMGYNDFGLKFNQALIKQMQQNSTNAITNSKLSDKQKAAEQAKVTAVTTDDDFVNKLQDIDKEVAAKSAANAVPIDQQWATALQQYKDAHNVDKILNEIANDSTLTQAQKDAQSKQVNDAVAVIKGNLDKATDSDDVATAIADTSQDNAIATAYQPGTSLATQIKNAQDAIDAQAAKSKALVDNNTTLTDAQKSAQKSAIDTVATTAKNNIGAKTSAYDINTAQAAGIKNLTDLDTARPAFYTTLTNKANSAISTINNDQNLTDADKATRIAQVNDVLKKITDQIDQATDATTVNNLAGSTDLDNAIATATSDNGVTLVATQRDNANKQIDQVAAETKAKISEDKNLTTQEKANQTANVIRPFQMLRQPLKMVQLR</sequence>
<gene>
    <name evidence="2" type="ORF">FTRO_0010710</name>
</gene>
<evidence type="ECO:0000259" key="1">
    <source>
        <dbReference type="Pfam" id="PF07564"/>
    </source>
</evidence>
<dbReference type="EMBL" id="DF968078">
    <property type="protein sequence ID" value="GAP03528.1"/>
    <property type="molecule type" value="Genomic_DNA"/>
</dbReference>
<protein>
    <submittedName>
        <fullName evidence="2">Extracellular matrix binding protein</fullName>
    </submittedName>
</protein>
<reference evidence="2" key="1">
    <citation type="journal article" date="2015" name="BMC Genomics">
        <title>Comparative genomics of Fructobacillus spp. and Leuconostoc spp. reveals niche-specific evolution of Fructobacillus spp.</title>
        <authorList>
            <person name="Endo A."/>
            <person name="Tanizawa Y."/>
            <person name="Tanaka N."/>
            <person name="Maeno S."/>
            <person name="Kumar H."/>
            <person name="Shiwa Y."/>
            <person name="Okada S."/>
            <person name="Yoshikawa H."/>
            <person name="Dicks L."/>
            <person name="Nakagawa J."/>
            <person name="Arita M."/>
        </authorList>
    </citation>
    <scope>NUCLEOTIDE SEQUENCE [LARGE SCALE GENOMIC DNA]</scope>
    <source>
        <strain evidence="2">F214-1</strain>
    </source>
</reference>
<dbReference type="RefSeq" id="WP_059393066.1">
    <property type="nucleotide sequence ID" value="NZ_DF968078.1"/>
</dbReference>
<dbReference type="Pfam" id="PF07564">
    <property type="entry name" value="DUF1542"/>
    <property type="match status" value="1"/>
</dbReference>
<name>A0A3F3H5N4_9LACO</name>
<evidence type="ECO:0000313" key="2">
    <source>
        <dbReference type="EMBL" id="GAP03528.1"/>
    </source>
</evidence>
<dbReference type="STRING" id="709323.GCA_001047135_00070"/>